<dbReference type="GO" id="GO:0019902">
    <property type="term" value="F:phosphatase binding"/>
    <property type="evidence" value="ECO:0007669"/>
    <property type="project" value="InterPro"/>
</dbReference>
<dbReference type="Proteomes" id="UP000007801">
    <property type="component" value="Unassembled WGS sequence"/>
</dbReference>
<dbReference type="Pfam" id="PF14895">
    <property type="entry name" value="PPPI_inhib"/>
    <property type="match status" value="1"/>
</dbReference>
<evidence type="ECO:0000313" key="1">
    <source>
        <dbReference type="EMBL" id="EDV41566.1"/>
    </source>
</evidence>
<protein>
    <submittedName>
        <fullName evidence="1">Uncharacterized protein</fullName>
    </submittedName>
</protein>
<dbReference type="PANTHER" id="PTHR21055:SF3">
    <property type="entry name" value="PROTEIN PHOSPHATASE 1 REGULATORY SUBUNIT 36"/>
    <property type="match status" value="1"/>
</dbReference>
<dbReference type="PhylomeDB" id="B3LW33"/>
<organism evidence="1 2">
    <name type="scientific">Drosophila ananassae</name>
    <name type="common">Fruit fly</name>
    <dbReference type="NCBI Taxonomy" id="7217"/>
    <lineage>
        <taxon>Eukaryota</taxon>
        <taxon>Metazoa</taxon>
        <taxon>Ecdysozoa</taxon>
        <taxon>Arthropoda</taxon>
        <taxon>Hexapoda</taxon>
        <taxon>Insecta</taxon>
        <taxon>Pterygota</taxon>
        <taxon>Neoptera</taxon>
        <taxon>Endopterygota</taxon>
        <taxon>Diptera</taxon>
        <taxon>Brachycera</taxon>
        <taxon>Muscomorpha</taxon>
        <taxon>Ephydroidea</taxon>
        <taxon>Drosophilidae</taxon>
        <taxon>Drosophila</taxon>
        <taxon>Sophophora</taxon>
    </lineage>
</organism>
<reference evidence="1 2" key="1">
    <citation type="journal article" date="2007" name="Nature">
        <title>Evolution of genes and genomes on the Drosophila phylogeny.</title>
        <authorList>
            <consortium name="Drosophila 12 Genomes Consortium"/>
            <person name="Clark A.G."/>
            <person name="Eisen M.B."/>
            <person name="Smith D.R."/>
            <person name="Bergman C.M."/>
            <person name="Oliver B."/>
            <person name="Markow T.A."/>
            <person name="Kaufman T.C."/>
            <person name="Kellis M."/>
            <person name="Gelbart W."/>
            <person name="Iyer V.N."/>
            <person name="Pollard D.A."/>
            <person name="Sackton T.B."/>
            <person name="Larracuente A.M."/>
            <person name="Singh N.D."/>
            <person name="Abad J.P."/>
            <person name="Abt D.N."/>
            <person name="Adryan B."/>
            <person name="Aguade M."/>
            <person name="Akashi H."/>
            <person name="Anderson W.W."/>
            <person name="Aquadro C.F."/>
            <person name="Ardell D.H."/>
            <person name="Arguello R."/>
            <person name="Artieri C.G."/>
            <person name="Barbash D.A."/>
            <person name="Barker D."/>
            <person name="Barsanti P."/>
            <person name="Batterham P."/>
            <person name="Batzoglou S."/>
            <person name="Begun D."/>
            <person name="Bhutkar A."/>
            <person name="Blanco E."/>
            <person name="Bosak S.A."/>
            <person name="Bradley R.K."/>
            <person name="Brand A.D."/>
            <person name="Brent M.R."/>
            <person name="Brooks A.N."/>
            <person name="Brown R.H."/>
            <person name="Butlin R.K."/>
            <person name="Caggese C."/>
            <person name="Calvi B.R."/>
            <person name="Bernardo de Carvalho A."/>
            <person name="Caspi A."/>
            <person name="Castrezana S."/>
            <person name="Celniker S.E."/>
            <person name="Chang J.L."/>
            <person name="Chapple C."/>
            <person name="Chatterji S."/>
            <person name="Chinwalla A."/>
            <person name="Civetta A."/>
            <person name="Clifton S.W."/>
            <person name="Comeron J.M."/>
            <person name="Costello J.C."/>
            <person name="Coyne J.A."/>
            <person name="Daub J."/>
            <person name="David R.G."/>
            <person name="Delcher A.L."/>
            <person name="Delehaunty K."/>
            <person name="Do C.B."/>
            <person name="Ebling H."/>
            <person name="Edwards K."/>
            <person name="Eickbush T."/>
            <person name="Evans J.D."/>
            <person name="Filipski A."/>
            <person name="Findeiss S."/>
            <person name="Freyhult E."/>
            <person name="Fulton L."/>
            <person name="Fulton R."/>
            <person name="Garcia A.C."/>
            <person name="Gardiner A."/>
            <person name="Garfield D.A."/>
            <person name="Garvin B.E."/>
            <person name="Gibson G."/>
            <person name="Gilbert D."/>
            <person name="Gnerre S."/>
            <person name="Godfrey J."/>
            <person name="Good R."/>
            <person name="Gotea V."/>
            <person name="Gravely B."/>
            <person name="Greenberg A.J."/>
            <person name="Griffiths-Jones S."/>
            <person name="Gross S."/>
            <person name="Guigo R."/>
            <person name="Gustafson E.A."/>
            <person name="Haerty W."/>
            <person name="Hahn M.W."/>
            <person name="Halligan D.L."/>
            <person name="Halpern A.L."/>
            <person name="Halter G.M."/>
            <person name="Han M.V."/>
            <person name="Heger A."/>
            <person name="Hillier L."/>
            <person name="Hinrichs A.S."/>
            <person name="Holmes I."/>
            <person name="Hoskins R.A."/>
            <person name="Hubisz M.J."/>
            <person name="Hultmark D."/>
            <person name="Huntley M.A."/>
            <person name="Jaffe D.B."/>
            <person name="Jagadeeshan S."/>
            <person name="Jeck W.R."/>
            <person name="Johnson J."/>
            <person name="Jones C.D."/>
            <person name="Jordan W.C."/>
            <person name="Karpen G.H."/>
            <person name="Kataoka E."/>
            <person name="Keightley P.D."/>
            <person name="Kheradpour P."/>
            <person name="Kirkness E.F."/>
            <person name="Koerich L.B."/>
            <person name="Kristiansen K."/>
            <person name="Kudrna D."/>
            <person name="Kulathinal R.J."/>
            <person name="Kumar S."/>
            <person name="Kwok R."/>
            <person name="Lander E."/>
            <person name="Langley C.H."/>
            <person name="Lapoint R."/>
            <person name="Lazzaro B.P."/>
            <person name="Lee S.J."/>
            <person name="Levesque L."/>
            <person name="Li R."/>
            <person name="Lin C.F."/>
            <person name="Lin M.F."/>
            <person name="Lindblad-Toh K."/>
            <person name="Llopart A."/>
            <person name="Long M."/>
            <person name="Low L."/>
            <person name="Lozovsky E."/>
            <person name="Lu J."/>
            <person name="Luo M."/>
            <person name="Machado C.A."/>
            <person name="Makalowski W."/>
            <person name="Marzo M."/>
            <person name="Matsuda M."/>
            <person name="Matzkin L."/>
            <person name="McAllister B."/>
            <person name="McBride C.S."/>
            <person name="McKernan B."/>
            <person name="McKernan K."/>
            <person name="Mendez-Lago M."/>
            <person name="Minx P."/>
            <person name="Mollenhauer M.U."/>
            <person name="Montooth K."/>
            <person name="Mount S.M."/>
            <person name="Mu X."/>
            <person name="Myers E."/>
            <person name="Negre B."/>
            <person name="Newfeld S."/>
            <person name="Nielsen R."/>
            <person name="Noor M.A."/>
            <person name="O'Grady P."/>
            <person name="Pachter L."/>
            <person name="Papaceit M."/>
            <person name="Parisi M.J."/>
            <person name="Parisi M."/>
            <person name="Parts L."/>
            <person name="Pedersen J.S."/>
            <person name="Pesole G."/>
            <person name="Phillippy A.M."/>
            <person name="Ponting C.P."/>
            <person name="Pop M."/>
            <person name="Porcelli D."/>
            <person name="Powell J.R."/>
            <person name="Prohaska S."/>
            <person name="Pruitt K."/>
            <person name="Puig M."/>
            <person name="Quesneville H."/>
            <person name="Ram K.R."/>
            <person name="Rand D."/>
            <person name="Rasmussen M.D."/>
            <person name="Reed L.K."/>
            <person name="Reenan R."/>
            <person name="Reily A."/>
            <person name="Remington K.A."/>
            <person name="Rieger T.T."/>
            <person name="Ritchie M.G."/>
            <person name="Robin C."/>
            <person name="Rogers Y.H."/>
            <person name="Rohde C."/>
            <person name="Rozas J."/>
            <person name="Rubenfield M.J."/>
            <person name="Ruiz A."/>
            <person name="Russo S."/>
            <person name="Salzberg S.L."/>
            <person name="Sanchez-Gracia A."/>
            <person name="Saranga D.J."/>
            <person name="Sato H."/>
            <person name="Schaeffer S.W."/>
            <person name="Schatz M.C."/>
            <person name="Schlenke T."/>
            <person name="Schwartz R."/>
            <person name="Segarra C."/>
            <person name="Singh R.S."/>
            <person name="Sirot L."/>
            <person name="Sirota M."/>
            <person name="Sisneros N.B."/>
            <person name="Smith C.D."/>
            <person name="Smith T.F."/>
            <person name="Spieth J."/>
            <person name="Stage D.E."/>
            <person name="Stark A."/>
            <person name="Stephan W."/>
            <person name="Strausberg R.L."/>
            <person name="Strempel S."/>
            <person name="Sturgill D."/>
            <person name="Sutton G."/>
            <person name="Sutton G.G."/>
            <person name="Tao W."/>
            <person name="Teichmann S."/>
            <person name="Tobari Y.N."/>
            <person name="Tomimura Y."/>
            <person name="Tsolas J.M."/>
            <person name="Valente V.L."/>
            <person name="Venter E."/>
            <person name="Venter J.C."/>
            <person name="Vicario S."/>
            <person name="Vieira F.G."/>
            <person name="Vilella A.J."/>
            <person name="Villasante A."/>
            <person name="Walenz B."/>
            <person name="Wang J."/>
            <person name="Wasserman M."/>
            <person name="Watts T."/>
            <person name="Wilson D."/>
            <person name="Wilson R.K."/>
            <person name="Wing R.A."/>
            <person name="Wolfner M.F."/>
            <person name="Wong A."/>
            <person name="Wong G.K."/>
            <person name="Wu C.I."/>
            <person name="Wu G."/>
            <person name="Yamamoto D."/>
            <person name="Yang H.P."/>
            <person name="Yang S.P."/>
            <person name="Yorke J.A."/>
            <person name="Yoshida K."/>
            <person name="Zdobnov E."/>
            <person name="Zhang P."/>
            <person name="Zhang Y."/>
            <person name="Zimin A.V."/>
            <person name="Baldwin J."/>
            <person name="Abdouelleil A."/>
            <person name="Abdulkadir J."/>
            <person name="Abebe A."/>
            <person name="Abera B."/>
            <person name="Abreu J."/>
            <person name="Acer S.C."/>
            <person name="Aftuck L."/>
            <person name="Alexander A."/>
            <person name="An P."/>
            <person name="Anderson E."/>
            <person name="Anderson S."/>
            <person name="Arachi H."/>
            <person name="Azer M."/>
            <person name="Bachantsang P."/>
            <person name="Barry A."/>
            <person name="Bayul T."/>
            <person name="Berlin A."/>
            <person name="Bessette D."/>
            <person name="Bloom T."/>
            <person name="Blye J."/>
            <person name="Boguslavskiy L."/>
            <person name="Bonnet C."/>
            <person name="Boukhgalter B."/>
            <person name="Bourzgui I."/>
            <person name="Brown A."/>
            <person name="Cahill P."/>
            <person name="Channer S."/>
            <person name="Cheshatsang Y."/>
            <person name="Chuda L."/>
            <person name="Citroen M."/>
            <person name="Collymore A."/>
            <person name="Cooke P."/>
            <person name="Costello M."/>
            <person name="D'Aco K."/>
            <person name="Daza R."/>
            <person name="De Haan G."/>
            <person name="DeGray S."/>
            <person name="DeMaso C."/>
            <person name="Dhargay N."/>
            <person name="Dooley K."/>
            <person name="Dooley E."/>
            <person name="Doricent M."/>
            <person name="Dorje P."/>
            <person name="Dorjee K."/>
            <person name="Dupes A."/>
            <person name="Elong R."/>
            <person name="Falk J."/>
            <person name="Farina A."/>
            <person name="Faro S."/>
            <person name="Ferguson D."/>
            <person name="Fisher S."/>
            <person name="Foley C.D."/>
            <person name="Franke A."/>
            <person name="Friedrich D."/>
            <person name="Gadbois L."/>
            <person name="Gearin G."/>
            <person name="Gearin C.R."/>
            <person name="Giannoukos G."/>
            <person name="Goode T."/>
            <person name="Graham J."/>
            <person name="Grandbois E."/>
            <person name="Grewal S."/>
            <person name="Gyaltsen K."/>
            <person name="Hafez N."/>
            <person name="Hagos B."/>
            <person name="Hall J."/>
            <person name="Henson C."/>
            <person name="Hollinger A."/>
            <person name="Honan T."/>
            <person name="Huard M.D."/>
            <person name="Hughes L."/>
            <person name="Hurhula B."/>
            <person name="Husby M.E."/>
            <person name="Kamat A."/>
            <person name="Kanga B."/>
            <person name="Kashin S."/>
            <person name="Khazanovich D."/>
            <person name="Kisner P."/>
            <person name="Lance K."/>
            <person name="Lara M."/>
            <person name="Lee W."/>
            <person name="Lennon N."/>
            <person name="Letendre F."/>
            <person name="LeVine R."/>
            <person name="Lipovsky A."/>
            <person name="Liu X."/>
            <person name="Liu J."/>
            <person name="Liu S."/>
            <person name="Lokyitsang T."/>
            <person name="Lokyitsang Y."/>
            <person name="Lubonja R."/>
            <person name="Lui A."/>
            <person name="MacDonald P."/>
            <person name="Magnisalis V."/>
            <person name="Maru K."/>
            <person name="Matthews C."/>
            <person name="McCusker W."/>
            <person name="McDonough S."/>
            <person name="Mehta T."/>
            <person name="Meldrim J."/>
            <person name="Meneus L."/>
            <person name="Mihai O."/>
            <person name="Mihalev A."/>
            <person name="Mihova T."/>
            <person name="Mittelman R."/>
            <person name="Mlenga V."/>
            <person name="Montmayeur A."/>
            <person name="Mulrain L."/>
            <person name="Navidi A."/>
            <person name="Naylor J."/>
            <person name="Negash T."/>
            <person name="Nguyen T."/>
            <person name="Nguyen N."/>
            <person name="Nicol R."/>
            <person name="Norbu C."/>
            <person name="Norbu N."/>
            <person name="Novod N."/>
            <person name="O'Neill B."/>
            <person name="Osman S."/>
            <person name="Markiewicz E."/>
            <person name="Oyono O.L."/>
            <person name="Patti C."/>
            <person name="Phunkhang P."/>
            <person name="Pierre F."/>
            <person name="Priest M."/>
            <person name="Raghuraman S."/>
            <person name="Rege F."/>
            <person name="Reyes R."/>
            <person name="Rise C."/>
            <person name="Rogov P."/>
            <person name="Ross K."/>
            <person name="Ryan E."/>
            <person name="Settipalli S."/>
            <person name="Shea T."/>
            <person name="Sherpa N."/>
            <person name="Shi L."/>
            <person name="Shih D."/>
            <person name="Sparrow T."/>
            <person name="Spaulding J."/>
            <person name="Stalker J."/>
            <person name="Stange-Thomann N."/>
            <person name="Stavropoulos S."/>
            <person name="Stone C."/>
            <person name="Strader C."/>
            <person name="Tesfaye S."/>
            <person name="Thomson T."/>
            <person name="Thoulutsang Y."/>
            <person name="Thoulutsang D."/>
            <person name="Topham K."/>
            <person name="Topping I."/>
            <person name="Tsamla T."/>
            <person name="Vassiliev H."/>
            <person name="Vo A."/>
            <person name="Wangchuk T."/>
            <person name="Wangdi T."/>
            <person name="Weiand M."/>
            <person name="Wilkinson J."/>
            <person name="Wilson A."/>
            <person name="Yadav S."/>
            <person name="Young G."/>
            <person name="Yu Q."/>
            <person name="Zembek L."/>
            <person name="Zhong D."/>
            <person name="Zimmer A."/>
            <person name="Zwirko Z."/>
            <person name="Jaffe D.B."/>
            <person name="Alvarez P."/>
            <person name="Brockman W."/>
            <person name="Butler J."/>
            <person name="Chin C."/>
            <person name="Gnerre S."/>
            <person name="Grabherr M."/>
            <person name="Kleber M."/>
            <person name="Mauceli E."/>
            <person name="MacCallum I."/>
        </authorList>
    </citation>
    <scope>NUCLEOTIDE SEQUENCE [LARGE SCALE GENOMIC DNA]</scope>
    <source>
        <strain evidence="2">Tucson 14024-0371.13</strain>
    </source>
</reference>
<dbReference type="EMBL" id="CH902617">
    <property type="protein sequence ID" value="EDV41566.1"/>
    <property type="molecule type" value="Genomic_DNA"/>
</dbReference>
<evidence type="ECO:0000313" key="2">
    <source>
        <dbReference type="Proteomes" id="UP000007801"/>
    </source>
</evidence>
<dbReference type="eggNOG" id="ENOG502RZTP">
    <property type="taxonomic scope" value="Eukaryota"/>
</dbReference>
<keyword evidence="2" id="KW-1185">Reference proteome</keyword>
<dbReference type="OMA" id="SWDEKAD"/>
<dbReference type="FunCoup" id="B3LW33">
    <property type="interactions" value="2"/>
</dbReference>
<dbReference type="HOGENOM" id="CLU_558103_0_0_1"/>
<dbReference type="InterPro" id="IPR026142">
    <property type="entry name" value="Pro_pase_1_reg_su_36"/>
</dbReference>
<accession>B3LW33</accession>
<dbReference type="GeneID" id="6500229"/>
<proteinExistence type="predicted"/>
<dbReference type="KEGG" id="dan:6500229"/>
<dbReference type="InParanoid" id="B3LW33"/>
<dbReference type="AlphaFoldDB" id="B3LW33"/>
<gene>
    <name evidence="1" type="primary">Dana\GF17445</name>
    <name evidence="1" type="synonym">dana_GLEANR_18708</name>
    <name evidence="1" type="ORF">GF17445</name>
</gene>
<sequence length="465" mass="55518">MKRVHVDNYAPKYYSGKWSWDQKKDALHFEPHNDLENARERFVLTNGFKFLRTLDQEEELIFRQDYMRATSTFDGDTVILDDIRDLVLYSMPSEFISYKFIKFMHTQKVYNLVHSLIIYFEYFLRMVEYVMIRRDEISGKMAQIQSAQTNEMKQNYSTYLSQYRMLVARNYCEIVKGEGDMAEFYHMKEVSNISATIADKAFHEQFLASAIQMVWICMHRRAYFIIEMEMNRLFRSEHFVFIRPEYLSYTAAERSLLYGKNKKNLNYRAQLSPLIQELELVTEEDLPILWIGRRMYRGTNNRIAEMELEYLVPGSQLRLIDVAHGILGHPKELYNTLLQLDWPAVRWWNFSEKYDPYHIIRHPYLEIPKIGAANVRKMSQYLEHFYEIKNEFEVASHHLILKWVKRDITIQFYRSGGLLTNVVSRCEKELASTSSGPSVDQIIARYFRIMAKIRKKDSLTEDTLY</sequence>
<dbReference type="PANTHER" id="PTHR21055">
    <property type="entry name" value="PROTEIN PHOSPHATASE 1 REGULATORY SUBUNIT 36"/>
    <property type="match status" value="1"/>
</dbReference>
<dbReference type="OrthoDB" id="6724830at2759"/>
<name>B3LW33_DROAN</name>